<accession>A0A9D2KNA4</accession>
<reference evidence="2" key="2">
    <citation type="submission" date="2021-04" db="EMBL/GenBank/DDBJ databases">
        <authorList>
            <person name="Gilroy R."/>
        </authorList>
    </citation>
    <scope>NUCLEOTIDE SEQUENCE</scope>
    <source>
        <strain evidence="2">CHK178-16964</strain>
    </source>
</reference>
<dbReference type="AlphaFoldDB" id="A0A9D2KNA4"/>
<evidence type="ECO:0000256" key="1">
    <source>
        <dbReference type="SAM" id="Phobius"/>
    </source>
</evidence>
<evidence type="ECO:0008006" key="4">
    <source>
        <dbReference type="Google" id="ProtNLM"/>
    </source>
</evidence>
<organism evidence="2 3">
    <name type="scientific">Candidatus Lachnoclostridium stercoravium</name>
    <dbReference type="NCBI Taxonomy" id="2838633"/>
    <lineage>
        <taxon>Bacteria</taxon>
        <taxon>Bacillati</taxon>
        <taxon>Bacillota</taxon>
        <taxon>Clostridia</taxon>
        <taxon>Lachnospirales</taxon>
        <taxon>Lachnospiraceae</taxon>
    </lineage>
</organism>
<reference evidence="2" key="1">
    <citation type="journal article" date="2021" name="PeerJ">
        <title>Extensive microbial diversity within the chicken gut microbiome revealed by metagenomics and culture.</title>
        <authorList>
            <person name="Gilroy R."/>
            <person name="Ravi A."/>
            <person name="Getino M."/>
            <person name="Pursley I."/>
            <person name="Horton D.L."/>
            <person name="Alikhan N.F."/>
            <person name="Baker D."/>
            <person name="Gharbi K."/>
            <person name="Hall N."/>
            <person name="Watson M."/>
            <person name="Adriaenssens E.M."/>
            <person name="Foster-Nyarko E."/>
            <person name="Jarju S."/>
            <person name="Secka A."/>
            <person name="Antonio M."/>
            <person name="Oren A."/>
            <person name="Chaudhuri R.R."/>
            <person name="La Ragione R."/>
            <person name="Hildebrand F."/>
            <person name="Pallen M.J."/>
        </authorList>
    </citation>
    <scope>NUCLEOTIDE SEQUENCE</scope>
    <source>
        <strain evidence="2">CHK178-16964</strain>
    </source>
</reference>
<gene>
    <name evidence="2" type="ORF">IAA07_07325</name>
</gene>
<evidence type="ECO:0000313" key="3">
    <source>
        <dbReference type="Proteomes" id="UP000823900"/>
    </source>
</evidence>
<proteinExistence type="predicted"/>
<dbReference type="Proteomes" id="UP000823900">
    <property type="component" value="Unassembled WGS sequence"/>
</dbReference>
<comment type="caution">
    <text evidence="2">The sequence shown here is derived from an EMBL/GenBank/DDBJ whole genome shotgun (WGS) entry which is preliminary data.</text>
</comment>
<feature type="transmembrane region" description="Helical" evidence="1">
    <location>
        <begin position="44"/>
        <end position="61"/>
    </location>
</feature>
<evidence type="ECO:0000313" key="2">
    <source>
        <dbReference type="EMBL" id="HJA71378.1"/>
    </source>
</evidence>
<protein>
    <recommendedName>
        <fullName evidence="4">Zn-finger containing protein</fullName>
    </recommendedName>
</protein>
<dbReference type="Gene3D" id="2.20.28.30">
    <property type="entry name" value="RNA polymerase ii, chain L"/>
    <property type="match status" value="1"/>
</dbReference>
<dbReference type="EMBL" id="DWZA01000063">
    <property type="protein sequence ID" value="HJA71378.1"/>
    <property type="molecule type" value="Genomic_DNA"/>
</dbReference>
<keyword evidence="1" id="KW-0472">Membrane</keyword>
<sequence>MNSFRNKLQRFMAGRYGMDHLGRFLLWIVIGIIALNIFVRSDILWFAEIALLAYCYARMLSKDHIKRQRENDLYFKWRFRVTEALRRWKFKSDQTIHYHIYQCPNCGQKIRIPRGRGKVSIHCPKCHTDFIKRS</sequence>
<keyword evidence="1" id="KW-1133">Transmembrane helix</keyword>
<feature type="transmembrane region" description="Helical" evidence="1">
    <location>
        <begin position="21"/>
        <end position="38"/>
    </location>
</feature>
<name>A0A9D2KNA4_9FIRM</name>
<keyword evidence="1" id="KW-0812">Transmembrane</keyword>